<organism evidence="2 3">
    <name type="scientific">Thermanaeromonas toyohensis ToBE</name>
    <dbReference type="NCBI Taxonomy" id="698762"/>
    <lineage>
        <taxon>Bacteria</taxon>
        <taxon>Bacillati</taxon>
        <taxon>Bacillota</taxon>
        <taxon>Clostridia</taxon>
        <taxon>Neomoorellales</taxon>
        <taxon>Neomoorellaceae</taxon>
        <taxon>Thermanaeromonas</taxon>
    </lineage>
</organism>
<keyword evidence="1" id="KW-1133">Transmembrane helix</keyword>
<keyword evidence="1" id="KW-0812">Transmembrane</keyword>
<dbReference type="RefSeq" id="WP_084665049.1">
    <property type="nucleotide sequence ID" value="NZ_LT838272.1"/>
</dbReference>
<proteinExistence type="predicted"/>
<keyword evidence="3" id="KW-1185">Reference proteome</keyword>
<evidence type="ECO:0000313" key="3">
    <source>
        <dbReference type="Proteomes" id="UP000192569"/>
    </source>
</evidence>
<evidence type="ECO:0000313" key="2">
    <source>
        <dbReference type="EMBL" id="SMB96238.1"/>
    </source>
</evidence>
<protein>
    <recommendedName>
        <fullName evidence="4">EamA-like transporter family protein</fullName>
    </recommendedName>
</protein>
<reference evidence="2 3" key="1">
    <citation type="submission" date="2017-04" db="EMBL/GenBank/DDBJ databases">
        <authorList>
            <person name="Afonso C.L."/>
            <person name="Miller P.J."/>
            <person name="Scott M.A."/>
            <person name="Spackman E."/>
            <person name="Goraichik I."/>
            <person name="Dimitrov K.M."/>
            <person name="Suarez D.L."/>
            <person name="Swayne D.E."/>
        </authorList>
    </citation>
    <scope>NUCLEOTIDE SEQUENCE [LARGE SCALE GENOMIC DNA]</scope>
    <source>
        <strain evidence="2 3">ToBE</strain>
    </source>
</reference>
<sequence length="116" mass="12426">MLPAAALLVGTVILAVALVLQVRFVAPEFWPLAKYNVLILPFMLASNILLGYGYVSATRAGWYLPLVVACQIFLYQIVVFILSCLLLGGHHVGLPQAARAVLAFMMIAGGVALLSK</sequence>
<evidence type="ECO:0000256" key="1">
    <source>
        <dbReference type="SAM" id="Phobius"/>
    </source>
</evidence>
<dbReference type="STRING" id="698762.SAMN00808754_1432"/>
<name>A0A1W1VSB1_9FIRM</name>
<feature type="transmembrane region" description="Helical" evidence="1">
    <location>
        <begin position="37"/>
        <end position="55"/>
    </location>
</feature>
<accession>A0A1W1VSB1</accession>
<feature type="transmembrane region" description="Helical" evidence="1">
    <location>
        <begin position="94"/>
        <end position="114"/>
    </location>
</feature>
<dbReference type="Proteomes" id="UP000192569">
    <property type="component" value="Chromosome I"/>
</dbReference>
<gene>
    <name evidence="2" type="ORF">SAMN00808754_1432</name>
</gene>
<evidence type="ECO:0008006" key="4">
    <source>
        <dbReference type="Google" id="ProtNLM"/>
    </source>
</evidence>
<dbReference type="AlphaFoldDB" id="A0A1W1VSB1"/>
<keyword evidence="1" id="KW-0472">Membrane</keyword>
<dbReference type="EMBL" id="LT838272">
    <property type="protein sequence ID" value="SMB96238.1"/>
    <property type="molecule type" value="Genomic_DNA"/>
</dbReference>
<feature type="transmembrane region" description="Helical" evidence="1">
    <location>
        <begin position="62"/>
        <end position="88"/>
    </location>
</feature>